<accession>A0ACB0IZ43</accession>
<dbReference type="Proteomes" id="UP001177021">
    <property type="component" value="Unassembled WGS sequence"/>
</dbReference>
<organism evidence="1 2">
    <name type="scientific">Trifolium pratense</name>
    <name type="common">Red clover</name>
    <dbReference type="NCBI Taxonomy" id="57577"/>
    <lineage>
        <taxon>Eukaryota</taxon>
        <taxon>Viridiplantae</taxon>
        <taxon>Streptophyta</taxon>
        <taxon>Embryophyta</taxon>
        <taxon>Tracheophyta</taxon>
        <taxon>Spermatophyta</taxon>
        <taxon>Magnoliopsida</taxon>
        <taxon>eudicotyledons</taxon>
        <taxon>Gunneridae</taxon>
        <taxon>Pentapetalae</taxon>
        <taxon>rosids</taxon>
        <taxon>fabids</taxon>
        <taxon>Fabales</taxon>
        <taxon>Fabaceae</taxon>
        <taxon>Papilionoideae</taxon>
        <taxon>50 kb inversion clade</taxon>
        <taxon>NPAAA clade</taxon>
        <taxon>Hologalegina</taxon>
        <taxon>IRL clade</taxon>
        <taxon>Trifolieae</taxon>
        <taxon>Trifolium</taxon>
    </lineage>
</organism>
<comment type="caution">
    <text evidence="1">The sequence shown here is derived from an EMBL/GenBank/DDBJ whole genome shotgun (WGS) entry which is preliminary data.</text>
</comment>
<dbReference type="EMBL" id="CASHSV030000013">
    <property type="protein sequence ID" value="CAJ2637271.1"/>
    <property type="molecule type" value="Genomic_DNA"/>
</dbReference>
<keyword evidence="2" id="KW-1185">Reference proteome</keyword>
<evidence type="ECO:0000313" key="2">
    <source>
        <dbReference type="Proteomes" id="UP001177021"/>
    </source>
</evidence>
<reference evidence="1" key="1">
    <citation type="submission" date="2023-10" db="EMBL/GenBank/DDBJ databases">
        <authorList>
            <person name="Rodriguez Cubillos JULIANA M."/>
            <person name="De Vega J."/>
        </authorList>
    </citation>
    <scope>NUCLEOTIDE SEQUENCE</scope>
</reference>
<gene>
    <name evidence="1" type="ORF">MILVUS5_LOCUS7646</name>
</gene>
<name>A0ACB0IZ43_TRIPR</name>
<proteinExistence type="predicted"/>
<sequence length="245" mass="27542">MLSLKDAYKFTSTARQKLDWTEIIWNLAITPSKSFMMWRLIHNRMSTGENLASRGFLLPSMCSLCCNQPETSLHLFLKCPFSISIWNWFSSVLNLSFNLNSIVDVVKLANIGWSSQCQIVISAAIVSIFNNIWLCRNSVRFKNVKPNLSSVISLIISMADFVILKFFKVNLHPPKAPNIVEVIRTPPLIGRVKCNTDGSSFGNPGMATCAGIFRNHNGASLGCFAYNIGIATAFFFRNYGYHFSY</sequence>
<protein>
    <submittedName>
        <fullName evidence="1">Uncharacterized protein</fullName>
    </submittedName>
</protein>
<evidence type="ECO:0000313" key="1">
    <source>
        <dbReference type="EMBL" id="CAJ2637271.1"/>
    </source>
</evidence>